<comment type="caution">
    <text evidence="2">The sequence shown here is derived from an EMBL/GenBank/DDBJ whole genome shotgun (WGS) entry which is preliminary data.</text>
</comment>
<evidence type="ECO:0000313" key="3">
    <source>
        <dbReference type="Proteomes" id="UP001279734"/>
    </source>
</evidence>
<dbReference type="Proteomes" id="UP001279734">
    <property type="component" value="Unassembled WGS sequence"/>
</dbReference>
<feature type="compositionally biased region" description="Basic and acidic residues" evidence="1">
    <location>
        <begin position="19"/>
        <end position="39"/>
    </location>
</feature>
<proteinExistence type="predicted"/>
<evidence type="ECO:0000313" key="2">
    <source>
        <dbReference type="EMBL" id="GMH21083.1"/>
    </source>
</evidence>
<protein>
    <submittedName>
        <fullName evidence="2">Uncharacterized protein</fullName>
    </submittedName>
</protein>
<evidence type="ECO:0000256" key="1">
    <source>
        <dbReference type="SAM" id="MobiDB-lite"/>
    </source>
</evidence>
<accession>A0AAD3T159</accession>
<dbReference type="EMBL" id="BSYO01000022">
    <property type="protein sequence ID" value="GMH21083.1"/>
    <property type="molecule type" value="Genomic_DNA"/>
</dbReference>
<sequence length="77" mass="8776">MGPDQKSGKTAPGIPPQVENRKEEEKHTHSIEDLEKRANLYESQEEEKEEVQKARSMGRPWPEKSSPETDVSGDYAH</sequence>
<reference evidence="2" key="1">
    <citation type="submission" date="2023-05" db="EMBL/GenBank/DDBJ databases">
        <title>Nepenthes gracilis genome sequencing.</title>
        <authorList>
            <person name="Fukushima K."/>
        </authorList>
    </citation>
    <scope>NUCLEOTIDE SEQUENCE</scope>
    <source>
        <strain evidence="2">SING2019-196</strain>
    </source>
</reference>
<name>A0AAD3T159_NEPGR</name>
<feature type="region of interest" description="Disordered" evidence="1">
    <location>
        <begin position="1"/>
        <end position="77"/>
    </location>
</feature>
<dbReference type="AlphaFoldDB" id="A0AAD3T159"/>
<gene>
    <name evidence="2" type="ORF">Nepgr_022925</name>
</gene>
<organism evidence="2 3">
    <name type="scientific">Nepenthes gracilis</name>
    <name type="common">Slender pitcher plant</name>
    <dbReference type="NCBI Taxonomy" id="150966"/>
    <lineage>
        <taxon>Eukaryota</taxon>
        <taxon>Viridiplantae</taxon>
        <taxon>Streptophyta</taxon>
        <taxon>Embryophyta</taxon>
        <taxon>Tracheophyta</taxon>
        <taxon>Spermatophyta</taxon>
        <taxon>Magnoliopsida</taxon>
        <taxon>eudicotyledons</taxon>
        <taxon>Gunneridae</taxon>
        <taxon>Pentapetalae</taxon>
        <taxon>Caryophyllales</taxon>
        <taxon>Nepenthaceae</taxon>
        <taxon>Nepenthes</taxon>
    </lineage>
</organism>
<keyword evidence="3" id="KW-1185">Reference proteome</keyword>